<evidence type="ECO:0000313" key="3">
    <source>
        <dbReference type="EMBL" id="KAK2759286.1"/>
    </source>
</evidence>
<gene>
    <name evidence="3" type="ORF">CKAH01_16660</name>
</gene>
<keyword evidence="1" id="KW-0677">Repeat</keyword>
<dbReference type="AlphaFoldDB" id="A0AAE0D539"/>
<evidence type="ECO:0000313" key="4">
    <source>
        <dbReference type="Proteomes" id="UP001281614"/>
    </source>
</evidence>
<feature type="domain" description="Nephrocystin 3-like N-terminal" evidence="2">
    <location>
        <begin position="10"/>
        <end position="121"/>
    </location>
</feature>
<proteinExistence type="predicted"/>
<name>A0AAE0D539_COLKA</name>
<dbReference type="PANTHER" id="PTHR10039:SF5">
    <property type="entry name" value="NACHT DOMAIN-CONTAINING PROTEIN"/>
    <property type="match status" value="1"/>
</dbReference>
<sequence>MEEEHPNPQILSHFIWKPGRPMQRSLKGVLCSLLYQVLEADKQSCIKSLARFPRLRYKGSDTDWTCEELKSVLLSLLRNTSRRYLILLDGLDEMTFSVDGETPLIRLLDELLTTQPVKISIDFLVDDEDGRKILEGHALKSDELFSKQVKTILLTASFFKPEHRMATQKLNMPHSQFFTGQLFTRLFLHKEDSISAVTLHSLLSLVHRHADAIIRHRQKHFKNSQQQFLAIATYFGFSDWATEFLESMEQSDGEMQLFVLRAACAPFNIDFPYGDCFWSDEENLLPRRLGRYECQFLEIATQQDSKRETLIREILTRGSQSTSQAEAQSFQNSGSQHNTALGSIFNAWRCFLVHKLQGIADGHFLHISNTVWAEKMETLRSFLSGSISSHFRRQKYSVCVLFSIARSLQRRAVVSLHFPWRLPQAECSVYLEVNDDFLLSSILDNMSKRGVEGLPLASKDLQPSVKAVMFRTRTHSCDPDLPSRTTDRPRFFEKAVNVGPGDSEELFEEIMFQVPGQDFPIYRRLVAQAEFVLDGAKDHVDGLKAAGYELSEVDTNYECLHEEILW</sequence>
<dbReference type="PANTHER" id="PTHR10039">
    <property type="entry name" value="AMELOGENIN"/>
    <property type="match status" value="1"/>
</dbReference>
<reference evidence="3" key="1">
    <citation type="submission" date="2023-02" db="EMBL/GenBank/DDBJ databases">
        <title>Colletotrichum kahawae CIFC_Que2 genome sequencing and assembly.</title>
        <authorList>
            <person name="Baroncelli R."/>
        </authorList>
    </citation>
    <scope>NUCLEOTIDE SEQUENCE</scope>
    <source>
        <strain evidence="3">CIFC_Que2</strain>
    </source>
</reference>
<dbReference type="EMBL" id="VYYT01000180">
    <property type="protein sequence ID" value="KAK2759286.1"/>
    <property type="molecule type" value="Genomic_DNA"/>
</dbReference>
<evidence type="ECO:0000259" key="2">
    <source>
        <dbReference type="Pfam" id="PF24883"/>
    </source>
</evidence>
<organism evidence="3 4">
    <name type="scientific">Colletotrichum kahawae</name>
    <name type="common">Coffee berry disease fungus</name>
    <dbReference type="NCBI Taxonomy" id="34407"/>
    <lineage>
        <taxon>Eukaryota</taxon>
        <taxon>Fungi</taxon>
        <taxon>Dikarya</taxon>
        <taxon>Ascomycota</taxon>
        <taxon>Pezizomycotina</taxon>
        <taxon>Sordariomycetes</taxon>
        <taxon>Hypocreomycetidae</taxon>
        <taxon>Glomerellales</taxon>
        <taxon>Glomerellaceae</taxon>
        <taxon>Colletotrichum</taxon>
        <taxon>Colletotrichum gloeosporioides species complex</taxon>
    </lineage>
</organism>
<protein>
    <recommendedName>
        <fullName evidence="2">Nephrocystin 3-like N-terminal domain-containing protein</fullName>
    </recommendedName>
</protein>
<dbReference type="Pfam" id="PF24883">
    <property type="entry name" value="NPHP3_N"/>
    <property type="match status" value="1"/>
</dbReference>
<comment type="caution">
    <text evidence="3">The sequence shown here is derived from an EMBL/GenBank/DDBJ whole genome shotgun (WGS) entry which is preliminary data.</text>
</comment>
<dbReference type="InterPro" id="IPR056884">
    <property type="entry name" value="NPHP3-like_N"/>
</dbReference>
<dbReference type="Proteomes" id="UP001281614">
    <property type="component" value="Unassembled WGS sequence"/>
</dbReference>
<keyword evidence="4" id="KW-1185">Reference proteome</keyword>
<accession>A0AAE0D539</accession>
<evidence type="ECO:0000256" key="1">
    <source>
        <dbReference type="ARBA" id="ARBA00022737"/>
    </source>
</evidence>